<dbReference type="InterPro" id="IPR029052">
    <property type="entry name" value="Metallo-depent_PP-like"/>
</dbReference>
<accession>A0A2T6BYB0</accession>
<proteinExistence type="predicted"/>
<evidence type="ECO:0000259" key="1">
    <source>
        <dbReference type="Pfam" id="PF00149"/>
    </source>
</evidence>
<feature type="domain" description="Calcineurin-like phosphoesterase" evidence="1">
    <location>
        <begin position="31"/>
        <end position="154"/>
    </location>
</feature>
<evidence type="ECO:0000313" key="2">
    <source>
        <dbReference type="EMBL" id="PTX61063.1"/>
    </source>
</evidence>
<dbReference type="Proteomes" id="UP000244090">
    <property type="component" value="Unassembled WGS sequence"/>
</dbReference>
<evidence type="ECO:0000313" key="3">
    <source>
        <dbReference type="Proteomes" id="UP000244090"/>
    </source>
</evidence>
<protein>
    <submittedName>
        <fullName evidence="2">Putative phosphoesterase</fullName>
    </submittedName>
</protein>
<dbReference type="Pfam" id="PF00149">
    <property type="entry name" value="Metallophos"/>
    <property type="match status" value="1"/>
</dbReference>
<dbReference type="PANTHER" id="PTHR39323">
    <property type="entry name" value="BLR1149 PROTEIN"/>
    <property type="match status" value="1"/>
</dbReference>
<reference evidence="2 3" key="1">
    <citation type="submission" date="2018-04" db="EMBL/GenBank/DDBJ databases">
        <title>Genomic Encyclopedia of Archaeal and Bacterial Type Strains, Phase II (KMG-II): from individual species to whole genera.</title>
        <authorList>
            <person name="Goeker M."/>
        </authorList>
    </citation>
    <scope>NUCLEOTIDE SEQUENCE [LARGE SCALE GENOMIC DNA]</scope>
    <source>
        <strain evidence="2 3">DSM 25731</strain>
    </source>
</reference>
<dbReference type="EMBL" id="QBKT01000005">
    <property type="protein sequence ID" value="PTX61063.1"/>
    <property type="molecule type" value="Genomic_DNA"/>
</dbReference>
<dbReference type="SUPFAM" id="SSF56300">
    <property type="entry name" value="Metallo-dependent phosphatases"/>
    <property type="match status" value="1"/>
</dbReference>
<comment type="caution">
    <text evidence="2">The sequence shown here is derived from an EMBL/GenBank/DDBJ whole genome shotgun (WGS) entry which is preliminary data.</text>
</comment>
<dbReference type="PIRSF" id="PIRSF000887">
    <property type="entry name" value="Pesterase_MJ0037"/>
    <property type="match status" value="1"/>
</dbReference>
<dbReference type="RefSeq" id="WP_108115177.1">
    <property type="nucleotide sequence ID" value="NZ_QBKT01000005.1"/>
</dbReference>
<organism evidence="2 3">
    <name type="scientific">Kordia periserrulae</name>
    <dbReference type="NCBI Taxonomy" id="701523"/>
    <lineage>
        <taxon>Bacteria</taxon>
        <taxon>Pseudomonadati</taxon>
        <taxon>Bacteroidota</taxon>
        <taxon>Flavobacteriia</taxon>
        <taxon>Flavobacteriales</taxon>
        <taxon>Flavobacteriaceae</taxon>
        <taxon>Kordia</taxon>
    </lineage>
</organism>
<sequence length="215" mass="25171">MKIVTKDIRFGHEMLTLTNQRVLFWKKQQALVLSDIHIGKTAHFQQHGIAIPDTVLLKDLERLQLLIHYFSPKKLIVVGDLFHADYNQNFDVFVQWMQQFDGLEKTLIRGNHDRFSTAFYENLGFHTQKQQQYNALVFVHDAVKVEEDTFYISGHIHPGVRIQMKGRQYLKLPCFQVNSQQLILPAFSLFTGLNTRSELENVRNYAFTDDAILEF</sequence>
<gene>
    <name evidence="2" type="ORF">C8N46_105219</name>
</gene>
<dbReference type="InterPro" id="IPR004843">
    <property type="entry name" value="Calcineurin-like_PHP"/>
</dbReference>
<name>A0A2T6BYB0_9FLAO</name>
<dbReference type="AlphaFoldDB" id="A0A2T6BYB0"/>
<dbReference type="Gene3D" id="3.60.21.10">
    <property type="match status" value="1"/>
</dbReference>
<dbReference type="GO" id="GO:0016787">
    <property type="term" value="F:hydrolase activity"/>
    <property type="evidence" value="ECO:0007669"/>
    <property type="project" value="InterPro"/>
</dbReference>
<dbReference type="InterPro" id="IPR026336">
    <property type="entry name" value="PdeM-like"/>
</dbReference>
<dbReference type="PANTHER" id="PTHR39323:SF1">
    <property type="entry name" value="BLR1149 PROTEIN"/>
    <property type="match status" value="1"/>
</dbReference>
<dbReference type="InterPro" id="IPR024173">
    <property type="entry name" value="Pesterase_MJ0037-like"/>
</dbReference>
<keyword evidence="3" id="KW-1185">Reference proteome</keyword>
<dbReference type="OrthoDB" id="9795838at2"/>
<dbReference type="NCBIfam" id="TIGR04123">
    <property type="entry name" value="P_estr_lig_assc"/>
    <property type="match status" value="1"/>
</dbReference>